<keyword evidence="3" id="KW-0255">Endonuclease</keyword>
<dbReference type="InterPro" id="IPR041527">
    <property type="entry name" value="YhcG_N"/>
</dbReference>
<dbReference type="GO" id="GO:0004519">
    <property type="term" value="F:endonuclease activity"/>
    <property type="evidence" value="ECO:0007669"/>
    <property type="project" value="UniProtKB-KW"/>
</dbReference>
<keyword evidence="3" id="KW-0540">Nuclease</keyword>
<evidence type="ECO:0000259" key="1">
    <source>
        <dbReference type="Pfam" id="PF06250"/>
    </source>
</evidence>
<evidence type="ECO:0000313" key="4">
    <source>
        <dbReference type="Proteomes" id="UP000183945"/>
    </source>
</evidence>
<protein>
    <submittedName>
        <fullName evidence="3">Predicted nuclease of restriction endonuclease-like (RecB) superfamily, DUF1016 family</fullName>
    </submittedName>
</protein>
<dbReference type="InterPro" id="IPR009362">
    <property type="entry name" value="YhcG_C"/>
</dbReference>
<dbReference type="Proteomes" id="UP000183945">
    <property type="component" value="Unassembled WGS sequence"/>
</dbReference>
<dbReference type="RefSeq" id="WP_072880003.1">
    <property type="nucleotide sequence ID" value="NZ_FQVT01000007.1"/>
</dbReference>
<dbReference type="Pfam" id="PF06250">
    <property type="entry name" value="YhcG_C"/>
    <property type="match status" value="1"/>
</dbReference>
<dbReference type="Pfam" id="PF17761">
    <property type="entry name" value="DUF1016_N"/>
    <property type="match status" value="1"/>
</dbReference>
<dbReference type="InterPro" id="IPR053148">
    <property type="entry name" value="PD-DEXK-like_domain"/>
</dbReference>
<sequence length="349" mass="40388">MSIEKQLSPEKWFANIQHKIELAQHNTALKVNQDLLQLYYEIGRSIIEVQEQLGWGSQIIDQLAAHIKENFPESTGFSVRNLKYMRAFAAAYPEFPIVQVPLAQNNKELVQVSLAQIPWYHHISLLTKVKDLAERVFYLLETAKNGWSRDTMLLQIKSDLYKRQGSAITNFKDTLPPSQSDLAQQTIKDPYVFDFMSLTQPFKEKDLEVQLINHVSKFLLELGKGFAFIGKQYQLKMAEQDYYLDLLFYHVSLKCYVVIELKNTRFIPEYAGKLNFYLSAVDDKLKTEYEQPSIGILLCRDKNNLEVEFALRGMSQPMGVSEFTLTEILPEELKSSLPTVEEIENELEK</sequence>
<reference evidence="4" key="1">
    <citation type="submission" date="2016-11" db="EMBL/GenBank/DDBJ databases">
        <authorList>
            <person name="Varghese N."/>
            <person name="Submissions S."/>
        </authorList>
    </citation>
    <scope>NUCLEOTIDE SEQUENCE [LARGE SCALE GENOMIC DNA]</scope>
    <source>
        <strain evidence="4">DSM 24579</strain>
    </source>
</reference>
<name>A0A1M5IE75_SALEC</name>
<evidence type="ECO:0000259" key="2">
    <source>
        <dbReference type="Pfam" id="PF17761"/>
    </source>
</evidence>
<accession>A0A1M5IE75</accession>
<gene>
    <name evidence="3" type="ORF">SAMN05444483_10799</name>
</gene>
<dbReference type="AlphaFoldDB" id="A0A1M5IE75"/>
<dbReference type="GO" id="GO:0003676">
    <property type="term" value="F:nucleic acid binding"/>
    <property type="evidence" value="ECO:0007669"/>
    <property type="project" value="InterPro"/>
</dbReference>
<dbReference type="InterPro" id="IPR011856">
    <property type="entry name" value="tRNA_endonuc-like_dom_sf"/>
</dbReference>
<keyword evidence="4" id="KW-1185">Reference proteome</keyword>
<dbReference type="EMBL" id="FQVT01000007">
    <property type="protein sequence ID" value="SHG26210.1"/>
    <property type="molecule type" value="Genomic_DNA"/>
</dbReference>
<evidence type="ECO:0000313" key="3">
    <source>
        <dbReference type="EMBL" id="SHG26210.1"/>
    </source>
</evidence>
<dbReference type="STRING" id="1073325.SAMN05444483_10799"/>
<feature type="domain" description="YhcG PDDEXK nuclease" evidence="1">
    <location>
        <begin position="184"/>
        <end position="338"/>
    </location>
</feature>
<dbReference type="OrthoDB" id="9801263at2"/>
<organism evidence="3 4">
    <name type="scientific">Salegentibacter echinorum</name>
    <dbReference type="NCBI Taxonomy" id="1073325"/>
    <lineage>
        <taxon>Bacteria</taxon>
        <taxon>Pseudomonadati</taxon>
        <taxon>Bacteroidota</taxon>
        <taxon>Flavobacteriia</taxon>
        <taxon>Flavobacteriales</taxon>
        <taxon>Flavobacteriaceae</taxon>
        <taxon>Salegentibacter</taxon>
    </lineage>
</organism>
<proteinExistence type="predicted"/>
<feature type="domain" description="YhcG N-terminal" evidence="2">
    <location>
        <begin position="15"/>
        <end position="163"/>
    </location>
</feature>
<dbReference type="PANTHER" id="PTHR30547:SF0">
    <property type="entry name" value="BLR8175 PROTEIN"/>
    <property type="match status" value="1"/>
</dbReference>
<keyword evidence="3" id="KW-0378">Hydrolase</keyword>
<dbReference type="Gene3D" id="3.40.1350.10">
    <property type="match status" value="1"/>
</dbReference>
<dbReference type="PANTHER" id="PTHR30547">
    <property type="entry name" value="UNCHARACTERIZED PROTEIN YHCG-RELATED"/>
    <property type="match status" value="1"/>
</dbReference>